<feature type="transmembrane region" description="Helical" evidence="1">
    <location>
        <begin position="117"/>
        <end position="137"/>
    </location>
</feature>
<evidence type="ECO:0000313" key="3">
    <source>
        <dbReference type="Proteomes" id="UP000184040"/>
    </source>
</evidence>
<dbReference type="AlphaFoldDB" id="A0A1M6H3V1"/>
<evidence type="ECO:0000313" key="2">
    <source>
        <dbReference type="EMBL" id="SHJ16870.1"/>
    </source>
</evidence>
<dbReference type="RefSeq" id="WP_073128575.1">
    <property type="nucleotide sequence ID" value="NZ_FQZA01000005.1"/>
</dbReference>
<reference evidence="2 3" key="1">
    <citation type="submission" date="2016-11" db="EMBL/GenBank/DDBJ databases">
        <authorList>
            <person name="Jaros S."/>
            <person name="Januszkiewicz K."/>
            <person name="Wedrychowicz H."/>
        </authorList>
    </citation>
    <scope>NUCLEOTIDE SEQUENCE [LARGE SCALE GENOMIC DNA]</scope>
    <source>
        <strain evidence="2 3">DSM 26892</strain>
    </source>
</reference>
<dbReference type="Proteomes" id="UP000184040">
    <property type="component" value="Unassembled WGS sequence"/>
</dbReference>
<gene>
    <name evidence="2" type="ORF">SAMN04488012_105200</name>
</gene>
<dbReference type="STRING" id="313368.SAMN04488012_105200"/>
<keyword evidence="1" id="KW-1133">Transmembrane helix</keyword>
<name>A0A1M6H3V1_9RHOB</name>
<accession>A0A1M6H3V1</accession>
<dbReference type="EMBL" id="FQZA01000005">
    <property type="protein sequence ID" value="SHJ16870.1"/>
    <property type="molecule type" value="Genomic_DNA"/>
</dbReference>
<keyword evidence="1" id="KW-0472">Membrane</keyword>
<feature type="transmembrane region" description="Helical" evidence="1">
    <location>
        <begin position="84"/>
        <end position="105"/>
    </location>
</feature>
<keyword evidence="3" id="KW-1185">Reference proteome</keyword>
<sequence length="168" mass="17102">MTIALKLAVLLTALFLLQISIAQGVAGAAGGAMVMLGGAGMLLSKGLRTPLSAAEAAICVALTFGVLLGSLPHLFETCGFGRSALLWLVGAALSTAATLATARLWQPSLVLKPVPRAWLLWSGVTVILLAGTGVALATRTCGGFSIMPGLSAGLIALFIVFQVSQRQD</sequence>
<proteinExistence type="predicted"/>
<protein>
    <submittedName>
        <fullName evidence="2">Uncharacterized protein</fullName>
    </submittedName>
</protein>
<feature type="transmembrane region" description="Helical" evidence="1">
    <location>
        <begin position="144"/>
        <end position="163"/>
    </location>
</feature>
<feature type="transmembrane region" description="Helical" evidence="1">
    <location>
        <begin position="51"/>
        <end position="72"/>
    </location>
</feature>
<keyword evidence="1" id="KW-0812">Transmembrane</keyword>
<organism evidence="2 3">
    <name type="scientific">Palleronia salina</name>
    <dbReference type="NCBI Taxonomy" id="313368"/>
    <lineage>
        <taxon>Bacteria</taxon>
        <taxon>Pseudomonadati</taxon>
        <taxon>Pseudomonadota</taxon>
        <taxon>Alphaproteobacteria</taxon>
        <taxon>Rhodobacterales</taxon>
        <taxon>Roseobacteraceae</taxon>
        <taxon>Palleronia</taxon>
    </lineage>
</organism>
<evidence type="ECO:0000256" key="1">
    <source>
        <dbReference type="SAM" id="Phobius"/>
    </source>
</evidence>